<evidence type="ECO:0000313" key="2">
    <source>
        <dbReference type="Proteomes" id="UP001054945"/>
    </source>
</evidence>
<proteinExistence type="predicted"/>
<sequence length="91" mass="10637">MGAKKYSNVRWPPLGLVFNSFLNLCFLKFEYYCQCSTDRGISEEIVMRFYTFLGKSTDFRRMKIIPVSSIWILARASPLSVHTKTWCTEPL</sequence>
<accession>A0AAV4T4H3</accession>
<dbReference type="AlphaFoldDB" id="A0AAV4T4H3"/>
<keyword evidence="2" id="KW-1185">Reference proteome</keyword>
<dbReference type="EMBL" id="BPLR01010638">
    <property type="protein sequence ID" value="GIY40634.1"/>
    <property type="molecule type" value="Genomic_DNA"/>
</dbReference>
<evidence type="ECO:0000313" key="1">
    <source>
        <dbReference type="EMBL" id="GIY40634.1"/>
    </source>
</evidence>
<reference evidence="1 2" key="1">
    <citation type="submission" date="2021-06" db="EMBL/GenBank/DDBJ databases">
        <title>Caerostris extrusa draft genome.</title>
        <authorList>
            <person name="Kono N."/>
            <person name="Arakawa K."/>
        </authorList>
    </citation>
    <scope>NUCLEOTIDE SEQUENCE [LARGE SCALE GENOMIC DNA]</scope>
</reference>
<dbReference type="Proteomes" id="UP001054945">
    <property type="component" value="Unassembled WGS sequence"/>
</dbReference>
<organism evidence="1 2">
    <name type="scientific">Caerostris extrusa</name>
    <name type="common">Bark spider</name>
    <name type="synonym">Caerostris bankana</name>
    <dbReference type="NCBI Taxonomy" id="172846"/>
    <lineage>
        <taxon>Eukaryota</taxon>
        <taxon>Metazoa</taxon>
        <taxon>Ecdysozoa</taxon>
        <taxon>Arthropoda</taxon>
        <taxon>Chelicerata</taxon>
        <taxon>Arachnida</taxon>
        <taxon>Araneae</taxon>
        <taxon>Araneomorphae</taxon>
        <taxon>Entelegynae</taxon>
        <taxon>Araneoidea</taxon>
        <taxon>Araneidae</taxon>
        <taxon>Caerostris</taxon>
    </lineage>
</organism>
<gene>
    <name evidence="1" type="ORF">CEXT_663771</name>
</gene>
<comment type="caution">
    <text evidence="1">The sequence shown here is derived from an EMBL/GenBank/DDBJ whole genome shotgun (WGS) entry which is preliminary data.</text>
</comment>
<protein>
    <submittedName>
        <fullName evidence="1">Uncharacterized protein</fullName>
    </submittedName>
</protein>
<name>A0AAV4T4H3_CAEEX</name>